<keyword evidence="10" id="KW-1185">Reference proteome</keyword>
<dbReference type="InterPro" id="IPR004695">
    <property type="entry name" value="SLAC1/Mae1/Ssu1/TehA"/>
</dbReference>
<feature type="transmembrane region" description="Helical" evidence="8">
    <location>
        <begin position="174"/>
        <end position="195"/>
    </location>
</feature>
<dbReference type="AlphaFoldDB" id="A0A1H2FER2"/>
<keyword evidence="6 8" id="KW-1133">Transmembrane helix</keyword>
<evidence type="ECO:0000256" key="4">
    <source>
        <dbReference type="ARBA" id="ARBA00022475"/>
    </source>
</evidence>
<evidence type="ECO:0000256" key="3">
    <source>
        <dbReference type="ARBA" id="ARBA00022448"/>
    </source>
</evidence>
<accession>A0A1H2FER2</accession>
<dbReference type="PANTHER" id="PTHR31686:SF1">
    <property type="entry name" value="SULFITE EFFLUX PUMP SSU1"/>
    <property type="match status" value="1"/>
</dbReference>
<keyword evidence="7 8" id="KW-0472">Membrane</keyword>
<dbReference type="Pfam" id="PF03595">
    <property type="entry name" value="SLAC1"/>
    <property type="match status" value="1"/>
</dbReference>
<name>A0A1H2FER2_9PSED</name>
<feature type="transmembrane region" description="Helical" evidence="8">
    <location>
        <begin position="247"/>
        <end position="265"/>
    </location>
</feature>
<feature type="transmembrane region" description="Helical" evidence="8">
    <location>
        <begin position="39"/>
        <end position="57"/>
    </location>
</feature>
<organism evidence="9 10">
    <name type="scientific">Pseudomonas pohangensis</name>
    <dbReference type="NCBI Taxonomy" id="364197"/>
    <lineage>
        <taxon>Bacteria</taxon>
        <taxon>Pseudomonadati</taxon>
        <taxon>Pseudomonadota</taxon>
        <taxon>Gammaproteobacteria</taxon>
        <taxon>Pseudomonadales</taxon>
        <taxon>Pseudomonadaceae</taxon>
        <taxon>Pseudomonas</taxon>
    </lineage>
</organism>
<dbReference type="RefSeq" id="WP_090193900.1">
    <property type="nucleotide sequence ID" value="NZ_LT629785.1"/>
</dbReference>
<dbReference type="PANTHER" id="PTHR31686">
    <property type="match status" value="1"/>
</dbReference>
<evidence type="ECO:0000256" key="8">
    <source>
        <dbReference type="SAM" id="Phobius"/>
    </source>
</evidence>
<reference evidence="10" key="1">
    <citation type="submission" date="2016-10" db="EMBL/GenBank/DDBJ databases">
        <authorList>
            <person name="Varghese N."/>
            <person name="Submissions S."/>
        </authorList>
    </citation>
    <scope>NUCLEOTIDE SEQUENCE [LARGE SCALE GENOMIC DNA]</scope>
    <source>
        <strain evidence="10">DSM 17875</strain>
    </source>
</reference>
<keyword evidence="3" id="KW-0813">Transport</keyword>
<sequence length="348" mass="38942">MPTQPSLQSLHPGNFALVMSTGIISIGLSALHFDLLAKVFQFIALAAWCILILLSCLRASLYSRSVLIDLLNPRMVFSYFTLVAATNIVGLLLHAAGHPQLAIACWILAFTAWCALLYLAFSVLTFLSHENNVNIMHGGWLITIVGTQSLVLLGARIAPDLGQYAPYMMVEVHMLWGLGLAFYGIFVTLFCYRIFFLALKPNDITPLLWVVMGAAAISANAGTSLLIEDAHLPFLNAQKPFIDGITLMIWSWATWWIPLLFLFGIWKHLISKLPFRYEPSMWSLVFPLGMYTVASERLGLAADFPPLHWISQLIIWIAVSVWLLAFSGLLRRLWAWWLTRMSGSQTDA</sequence>
<dbReference type="OrthoDB" id="958273at2"/>
<gene>
    <name evidence="9" type="ORF">SAMN05216296_1530</name>
</gene>
<dbReference type="InterPro" id="IPR051629">
    <property type="entry name" value="Sulfite_efflux_TDT"/>
</dbReference>
<dbReference type="InterPro" id="IPR038665">
    <property type="entry name" value="Voltage-dep_anion_channel_sf"/>
</dbReference>
<feature type="transmembrane region" description="Helical" evidence="8">
    <location>
        <begin position="207"/>
        <end position="227"/>
    </location>
</feature>
<comment type="subcellular location">
    <subcellularLocation>
        <location evidence="1">Cell membrane</location>
        <topology evidence="1">Multi-pass membrane protein</topology>
    </subcellularLocation>
</comment>
<protein>
    <submittedName>
        <fullName evidence="9">Tellurite resistance protein TehA</fullName>
    </submittedName>
</protein>
<dbReference type="GO" id="GO:0000319">
    <property type="term" value="F:sulfite transmembrane transporter activity"/>
    <property type="evidence" value="ECO:0007669"/>
    <property type="project" value="TreeGrafter"/>
</dbReference>
<evidence type="ECO:0000313" key="10">
    <source>
        <dbReference type="Proteomes" id="UP000243232"/>
    </source>
</evidence>
<dbReference type="EMBL" id="LT629785">
    <property type="protein sequence ID" value="SDU05763.1"/>
    <property type="molecule type" value="Genomic_DNA"/>
</dbReference>
<keyword evidence="4" id="KW-1003">Cell membrane</keyword>
<feature type="transmembrane region" description="Helical" evidence="8">
    <location>
        <begin position="101"/>
        <end position="127"/>
    </location>
</feature>
<evidence type="ECO:0000313" key="9">
    <source>
        <dbReference type="EMBL" id="SDU05763.1"/>
    </source>
</evidence>
<feature type="transmembrane region" description="Helical" evidence="8">
    <location>
        <begin position="77"/>
        <end position="95"/>
    </location>
</feature>
<comment type="similarity">
    <text evidence="2">Belongs to the tellurite-resistance/dicarboxylate transporter (TDT) family.</text>
</comment>
<evidence type="ECO:0000256" key="1">
    <source>
        <dbReference type="ARBA" id="ARBA00004651"/>
    </source>
</evidence>
<feature type="transmembrane region" description="Helical" evidence="8">
    <location>
        <begin position="314"/>
        <end position="334"/>
    </location>
</feature>
<dbReference type="CDD" id="cd09319">
    <property type="entry name" value="TDT_like_1"/>
    <property type="match status" value="1"/>
</dbReference>
<dbReference type="Proteomes" id="UP000243232">
    <property type="component" value="Chromosome I"/>
</dbReference>
<proteinExistence type="inferred from homology"/>
<evidence type="ECO:0000256" key="7">
    <source>
        <dbReference type="ARBA" id="ARBA00023136"/>
    </source>
</evidence>
<feature type="transmembrane region" description="Helical" evidence="8">
    <location>
        <begin position="277"/>
        <end position="294"/>
    </location>
</feature>
<evidence type="ECO:0000256" key="2">
    <source>
        <dbReference type="ARBA" id="ARBA00008566"/>
    </source>
</evidence>
<keyword evidence="5 8" id="KW-0812">Transmembrane</keyword>
<dbReference type="GO" id="GO:0005886">
    <property type="term" value="C:plasma membrane"/>
    <property type="evidence" value="ECO:0007669"/>
    <property type="project" value="UniProtKB-SubCell"/>
</dbReference>
<feature type="transmembrane region" description="Helical" evidence="8">
    <location>
        <begin position="139"/>
        <end position="158"/>
    </location>
</feature>
<feature type="transmembrane region" description="Helical" evidence="8">
    <location>
        <begin position="12"/>
        <end position="33"/>
    </location>
</feature>
<dbReference type="Gene3D" id="1.50.10.150">
    <property type="entry name" value="Voltage-dependent anion channel"/>
    <property type="match status" value="1"/>
</dbReference>
<evidence type="ECO:0000256" key="5">
    <source>
        <dbReference type="ARBA" id="ARBA00022692"/>
    </source>
</evidence>
<evidence type="ECO:0000256" key="6">
    <source>
        <dbReference type="ARBA" id="ARBA00022989"/>
    </source>
</evidence>